<keyword evidence="3" id="KW-1185">Reference proteome</keyword>
<dbReference type="Pfam" id="PF13470">
    <property type="entry name" value="PIN_3"/>
    <property type="match status" value="1"/>
</dbReference>
<evidence type="ECO:0000313" key="2">
    <source>
        <dbReference type="EMBL" id="MCB5362427.1"/>
    </source>
</evidence>
<comment type="caution">
    <text evidence="2">The sequence shown here is derived from an EMBL/GenBank/DDBJ whole genome shotgun (WGS) entry which is preliminary data.</text>
</comment>
<evidence type="ECO:0000259" key="1">
    <source>
        <dbReference type="Pfam" id="PF13470"/>
    </source>
</evidence>
<accession>A0ABS8C8S6</accession>
<sequence>MQLPSVLVLDTCVLLSNVLRRMFFQLAARGAFQLAWSPIIGDEWQRNAHRLWRTEPQLLQAHWQAMQLAFPQADMGDVSAGKQGLRYSDPKDWHVIAAARCAQLRWPNETVAVLTRNVKDFSRSELRRLGLQLWDPDQCLWRYAHAGWSLPAWALDCLAEDASREGQALTVEQMLKRERLFRYAAFRNTGIQITQSDAQTRAAMA</sequence>
<organism evidence="2 3">
    <name type="scientific">Mesopusillimonas faecipullorum</name>
    <dbReference type="NCBI Taxonomy" id="2755040"/>
    <lineage>
        <taxon>Bacteria</taxon>
        <taxon>Pseudomonadati</taxon>
        <taxon>Pseudomonadota</taxon>
        <taxon>Betaproteobacteria</taxon>
        <taxon>Burkholderiales</taxon>
        <taxon>Alcaligenaceae</taxon>
        <taxon>Mesopusillimonas</taxon>
    </lineage>
</organism>
<feature type="domain" description="PIN" evidence="1">
    <location>
        <begin position="7"/>
        <end position="106"/>
    </location>
</feature>
<dbReference type="RefSeq" id="WP_226952663.1">
    <property type="nucleotide sequence ID" value="NZ_JACDXW010000001.1"/>
</dbReference>
<dbReference type="InterPro" id="IPR002716">
    <property type="entry name" value="PIN_dom"/>
</dbReference>
<protein>
    <submittedName>
        <fullName evidence="2">PIN domain-containing protein</fullName>
    </submittedName>
</protein>
<name>A0ABS8C8S6_9BURK</name>
<reference evidence="2 3" key="1">
    <citation type="submission" date="2020-07" db="EMBL/GenBank/DDBJ databases">
        <title>Pusillimonas sp. nov., isolated from poultry manure in Taiwan.</title>
        <authorList>
            <person name="Lin S.-Y."/>
            <person name="Tang Y.-S."/>
            <person name="Young C.-C."/>
        </authorList>
    </citation>
    <scope>NUCLEOTIDE SEQUENCE [LARGE SCALE GENOMIC DNA]</scope>
    <source>
        <strain evidence="2 3">CC-YST705</strain>
    </source>
</reference>
<gene>
    <name evidence="2" type="ORF">H0484_01485</name>
</gene>
<proteinExistence type="predicted"/>
<dbReference type="EMBL" id="JACDXW010000001">
    <property type="protein sequence ID" value="MCB5362427.1"/>
    <property type="molecule type" value="Genomic_DNA"/>
</dbReference>
<dbReference type="Proteomes" id="UP000776983">
    <property type="component" value="Unassembled WGS sequence"/>
</dbReference>
<evidence type="ECO:0000313" key="3">
    <source>
        <dbReference type="Proteomes" id="UP000776983"/>
    </source>
</evidence>